<comment type="caution">
    <text evidence="2">The sequence shown here is derived from an EMBL/GenBank/DDBJ whole genome shotgun (WGS) entry which is preliminary data.</text>
</comment>
<gene>
    <name evidence="2" type="ORF">BDD21_2980</name>
</gene>
<name>A0A495V875_9GAMM</name>
<dbReference type="Gene3D" id="3.30.420.40">
    <property type="match status" value="2"/>
</dbReference>
<accession>A0A495V875</accession>
<dbReference type="InterPro" id="IPR043129">
    <property type="entry name" value="ATPase_NBD"/>
</dbReference>
<dbReference type="EMBL" id="RBXL01000001">
    <property type="protein sequence ID" value="RKT45519.1"/>
    <property type="molecule type" value="Genomic_DNA"/>
</dbReference>
<dbReference type="InterPro" id="IPR040607">
    <property type="entry name" value="ALP_N"/>
</dbReference>
<proteinExistence type="predicted"/>
<reference evidence="2 3" key="1">
    <citation type="submission" date="2018-10" db="EMBL/GenBank/DDBJ databases">
        <title>Genomic Encyclopedia of Archaeal and Bacterial Type Strains, Phase II (KMG-II): from individual species to whole genera.</title>
        <authorList>
            <person name="Goeker M."/>
        </authorList>
    </citation>
    <scope>NUCLEOTIDE SEQUENCE [LARGE SCALE GENOMIC DNA]</scope>
    <source>
        <strain evidence="2 3">DSM 235</strain>
    </source>
</reference>
<evidence type="ECO:0000313" key="2">
    <source>
        <dbReference type="EMBL" id="RKT45519.1"/>
    </source>
</evidence>
<dbReference type="SUPFAM" id="SSF53067">
    <property type="entry name" value="Actin-like ATPase domain"/>
    <property type="match status" value="2"/>
</dbReference>
<feature type="domain" description="Actin-like protein N-terminal" evidence="1">
    <location>
        <begin position="5"/>
        <end position="161"/>
    </location>
</feature>
<dbReference type="CDD" id="cd10227">
    <property type="entry name" value="ASKHA_NBD_ParM-like"/>
    <property type="match status" value="1"/>
</dbReference>
<keyword evidence="3" id="KW-1185">Reference proteome</keyword>
<dbReference type="RefSeq" id="WP_120797777.1">
    <property type="nucleotide sequence ID" value="NZ_RBXL01000001.1"/>
</dbReference>
<organism evidence="2 3">
    <name type="scientific">Thiocapsa rosea</name>
    <dbReference type="NCBI Taxonomy" id="69360"/>
    <lineage>
        <taxon>Bacteria</taxon>
        <taxon>Pseudomonadati</taxon>
        <taxon>Pseudomonadota</taxon>
        <taxon>Gammaproteobacteria</taxon>
        <taxon>Chromatiales</taxon>
        <taxon>Chromatiaceae</taxon>
        <taxon>Thiocapsa</taxon>
    </lineage>
</organism>
<dbReference type="AlphaFoldDB" id="A0A495V875"/>
<dbReference type="Pfam" id="PF17989">
    <property type="entry name" value="ALP_N"/>
    <property type="match status" value="1"/>
</dbReference>
<sequence>MYVVGLDIGYSNVKIAAGPRGDLQRLIVRPAGAAPRERLGERIGAAAEEGSATGTAVDRPVPVDLDGVLWAAAIEPERFEDWQRPLHEDYPATPSYHALALAALQLTGQRAIDVVVTGLPVAQAGDPRRRERLKRLLTGRHGNGEARLEVGEVRVVPQPIGAYLDLVYAATDEEILERIETGTVIVLDAGFYSFDWALVVKGELRRSASGTSLEAMSVLLERAAQEAAAEAGGKPQPLGLEAALRAGRAHVLQAGHRLSVPTLLGRVAGPVCAVALESLRRSLRRESASVDLVLIAGGGGSYYVRAAAGLFPGATVVVAPDPIGANARGFHRYAG</sequence>
<dbReference type="OrthoDB" id="143284at2"/>
<evidence type="ECO:0000259" key="1">
    <source>
        <dbReference type="Pfam" id="PF17989"/>
    </source>
</evidence>
<evidence type="ECO:0000313" key="3">
    <source>
        <dbReference type="Proteomes" id="UP000274556"/>
    </source>
</evidence>
<protein>
    <submittedName>
        <fullName evidence="2">Plasmid segregation protein ParM</fullName>
    </submittedName>
</protein>
<dbReference type="Proteomes" id="UP000274556">
    <property type="component" value="Unassembled WGS sequence"/>
</dbReference>